<dbReference type="RefSeq" id="WP_377860295.1">
    <property type="nucleotide sequence ID" value="NZ_JBHLZU010000027.1"/>
</dbReference>
<evidence type="ECO:0000256" key="3">
    <source>
        <dbReference type="ARBA" id="ARBA00023163"/>
    </source>
</evidence>
<dbReference type="PRINTS" id="PR00598">
    <property type="entry name" value="HTHMARR"/>
</dbReference>
<name>A0ABV6A5W7_9PSEU</name>
<keyword evidence="1" id="KW-0805">Transcription regulation</keyword>
<protein>
    <submittedName>
        <fullName evidence="5">MarR family winged helix-turn-helix transcriptional regulator</fullName>
    </submittedName>
</protein>
<dbReference type="InterPro" id="IPR000835">
    <property type="entry name" value="HTH_MarR-typ"/>
</dbReference>
<comment type="caution">
    <text evidence="5">The sequence shown here is derived from an EMBL/GenBank/DDBJ whole genome shotgun (WGS) entry which is preliminary data.</text>
</comment>
<accession>A0ABV6A5W7</accession>
<evidence type="ECO:0000256" key="2">
    <source>
        <dbReference type="ARBA" id="ARBA00023125"/>
    </source>
</evidence>
<keyword evidence="6" id="KW-1185">Reference proteome</keyword>
<dbReference type="PROSITE" id="PS50995">
    <property type="entry name" value="HTH_MARR_2"/>
    <property type="match status" value="1"/>
</dbReference>
<evidence type="ECO:0000313" key="6">
    <source>
        <dbReference type="Proteomes" id="UP001589693"/>
    </source>
</evidence>
<dbReference type="InterPro" id="IPR039422">
    <property type="entry name" value="MarR/SlyA-like"/>
</dbReference>
<dbReference type="Gene3D" id="1.10.10.10">
    <property type="entry name" value="Winged helix-like DNA-binding domain superfamily/Winged helix DNA-binding domain"/>
    <property type="match status" value="1"/>
</dbReference>
<feature type="domain" description="HTH marR-type" evidence="4">
    <location>
        <begin position="1"/>
        <end position="141"/>
    </location>
</feature>
<dbReference type="PANTHER" id="PTHR33164">
    <property type="entry name" value="TRANSCRIPTIONAL REGULATOR, MARR FAMILY"/>
    <property type="match status" value="1"/>
</dbReference>
<dbReference type="EMBL" id="JBHLZU010000027">
    <property type="protein sequence ID" value="MFB9908516.1"/>
    <property type="molecule type" value="Genomic_DNA"/>
</dbReference>
<evidence type="ECO:0000313" key="5">
    <source>
        <dbReference type="EMBL" id="MFB9908516.1"/>
    </source>
</evidence>
<dbReference type="Proteomes" id="UP001589693">
    <property type="component" value="Unassembled WGS sequence"/>
</dbReference>
<gene>
    <name evidence="5" type="ORF">ACFFQA_31655</name>
</gene>
<dbReference type="SUPFAM" id="SSF46785">
    <property type="entry name" value="Winged helix' DNA-binding domain"/>
    <property type="match status" value="1"/>
</dbReference>
<sequence>MDLPPTLLGITTFVLHRVAVTSRSAVAERMARDAGLGLWQFAVLAAVADTGPAAQREIGDSLGLDPSDLARLMDELLTADLVARERDTADRRRYRVTLTTTGRAALRRAKAVVAKVEQETLAPLTETERKRLHALVGKIHRAR</sequence>
<dbReference type="PANTHER" id="PTHR33164:SF64">
    <property type="entry name" value="TRANSCRIPTIONAL REGULATOR SLYA"/>
    <property type="match status" value="1"/>
</dbReference>
<evidence type="ECO:0000259" key="4">
    <source>
        <dbReference type="PROSITE" id="PS50995"/>
    </source>
</evidence>
<dbReference type="InterPro" id="IPR036390">
    <property type="entry name" value="WH_DNA-bd_sf"/>
</dbReference>
<organism evidence="5 6">
    <name type="scientific">Allokutzneria oryzae</name>
    <dbReference type="NCBI Taxonomy" id="1378989"/>
    <lineage>
        <taxon>Bacteria</taxon>
        <taxon>Bacillati</taxon>
        <taxon>Actinomycetota</taxon>
        <taxon>Actinomycetes</taxon>
        <taxon>Pseudonocardiales</taxon>
        <taxon>Pseudonocardiaceae</taxon>
        <taxon>Allokutzneria</taxon>
    </lineage>
</organism>
<reference evidence="5 6" key="1">
    <citation type="submission" date="2024-09" db="EMBL/GenBank/DDBJ databases">
        <authorList>
            <person name="Sun Q."/>
            <person name="Mori K."/>
        </authorList>
    </citation>
    <scope>NUCLEOTIDE SEQUENCE [LARGE SCALE GENOMIC DNA]</scope>
    <source>
        <strain evidence="5 6">TBRC 7907</strain>
    </source>
</reference>
<keyword evidence="3" id="KW-0804">Transcription</keyword>
<dbReference type="Pfam" id="PF12802">
    <property type="entry name" value="MarR_2"/>
    <property type="match status" value="1"/>
</dbReference>
<evidence type="ECO:0000256" key="1">
    <source>
        <dbReference type="ARBA" id="ARBA00023015"/>
    </source>
</evidence>
<dbReference type="InterPro" id="IPR036388">
    <property type="entry name" value="WH-like_DNA-bd_sf"/>
</dbReference>
<dbReference type="SMART" id="SM00347">
    <property type="entry name" value="HTH_MARR"/>
    <property type="match status" value="1"/>
</dbReference>
<keyword evidence="2" id="KW-0238">DNA-binding</keyword>
<proteinExistence type="predicted"/>